<evidence type="ECO:0000256" key="6">
    <source>
        <dbReference type="ARBA" id="ARBA00022801"/>
    </source>
</evidence>
<dbReference type="InParanoid" id="A0A1D3CZV4"/>
<proteinExistence type="inferred from homology"/>
<comment type="caution">
    <text evidence="14">The sequence shown here is derived from an EMBL/GenBank/DDBJ whole genome shotgun (WGS) entry which is preliminary data.</text>
</comment>
<evidence type="ECO:0000256" key="4">
    <source>
        <dbReference type="ARBA" id="ARBA00022723"/>
    </source>
</evidence>
<keyword evidence="4" id="KW-0479">Metal-binding</keyword>
<keyword evidence="8" id="KW-0546">Nucleotide metabolism</keyword>
<keyword evidence="3" id="KW-0963">Cytoplasm</keyword>
<evidence type="ECO:0000256" key="13">
    <source>
        <dbReference type="ARBA" id="ARBA00093271"/>
    </source>
</evidence>
<keyword evidence="5" id="KW-0547">Nucleotide-binding</keyword>
<dbReference type="Gene3D" id="3.90.950.10">
    <property type="match status" value="1"/>
</dbReference>
<evidence type="ECO:0000256" key="2">
    <source>
        <dbReference type="ARBA" id="ARBA00008023"/>
    </source>
</evidence>
<dbReference type="Proteomes" id="UP000095192">
    <property type="component" value="Unassembled WGS sequence"/>
</dbReference>
<evidence type="ECO:0000313" key="14">
    <source>
        <dbReference type="EMBL" id="OEH76733.1"/>
    </source>
</evidence>
<comment type="subcellular location">
    <subcellularLocation>
        <location evidence="1">Cytoplasm</location>
    </subcellularLocation>
</comment>
<dbReference type="FunFam" id="3.90.950.10:FF:000003">
    <property type="entry name" value="Inosine triphosphate pyrophosphatase"/>
    <property type="match status" value="1"/>
</dbReference>
<evidence type="ECO:0000256" key="7">
    <source>
        <dbReference type="ARBA" id="ARBA00022842"/>
    </source>
</evidence>
<evidence type="ECO:0000256" key="5">
    <source>
        <dbReference type="ARBA" id="ARBA00022741"/>
    </source>
</evidence>
<keyword evidence="7" id="KW-0460">Magnesium</keyword>
<name>A0A1D3CZV4_9EIME</name>
<dbReference type="PANTHER" id="PTHR11067">
    <property type="entry name" value="INOSINE TRIPHOSPHATE PYROPHOSPHATASE/HAM1 PROTEIN"/>
    <property type="match status" value="1"/>
</dbReference>
<dbReference type="FunCoup" id="A0A1D3CZV4">
    <property type="interactions" value="257"/>
</dbReference>
<dbReference type="AlphaFoldDB" id="A0A1D3CZV4"/>
<dbReference type="EMBL" id="JROU02001341">
    <property type="protein sequence ID" value="OEH76733.1"/>
    <property type="molecule type" value="Genomic_DNA"/>
</dbReference>
<dbReference type="GO" id="GO:0005737">
    <property type="term" value="C:cytoplasm"/>
    <property type="evidence" value="ECO:0007669"/>
    <property type="project" value="UniProtKB-SubCell"/>
</dbReference>
<reference evidence="14 15" key="1">
    <citation type="journal article" date="2016" name="BMC Genomics">
        <title>Comparative genomics reveals Cyclospora cayetanensis possesses coccidia-like metabolism and invasion components but unique surface antigens.</title>
        <authorList>
            <person name="Liu S."/>
            <person name="Wang L."/>
            <person name="Zheng H."/>
            <person name="Xu Z."/>
            <person name="Roellig D.M."/>
            <person name="Li N."/>
            <person name="Frace M.A."/>
            <person name="Tang K."/>
            <person name="Arrowood M.J."/>
            <person name="Moss D.M."/>
            <person name="Zhang L."/>
            <person name="Feng Y."/>
            <person name="Xiao L."/>
        </authorList>
    </citation>
    <scope>NUCLEOTIDE SEQUENCE [LARGE SCALE GENOMIC DNA]</scope>
    <source>
        <strain evidence="14 15">CHN_HEN01</strain>
    </source>
</reference>
<comment type="similarity">
    <text evidence="2">Belongs to the HAM1 NTPase family.</text>
</comment>
<keyword evidence="6" id="KW-0378">Hydrolase</keyword>
<evidence type="ECO:0000256" key="9">
    <source>
        <dbReference type="ARBA" id="ARBA00054940"/>
    </source>
</evidence>
<keyword evidence="15" id="KW-1185">Reference proteome</keyword>
<comment type="catalytic activity">
    <reaction evidence="13">
        <text>N(6)-hydroxy-dATP + H2O = N(6)-hydroxy-dAMP + diphosphate + H(+)</text>
        <dbReference type="Rhea" id="RHEA:83971"/>
        <dbReference type="ChEBI" id="CHEBI:15377"/>
        <dbReference type="ChEBI" id="CHEBI:15378"/>
        <dbReference type="ChEBI" id="CHEBI:33019"/>
        <dbReference type="ChEBI" id="CHEBI:233529"/>
        <dbReference type="ChEBI" id="CHEBI:233530"/>
    </reaction>
    <physiologicalReaction direction="left-to-right" evidence="13">
        <dbReference type="Rhea" id="RHEA:83972"/>
    </physiologicalReaction>
</comment>
<dbReference type="GO" id="GO:0000166">
    <property type="term" value="F:nucleotide binding"/>
    <property type="evidence" value="ECO:0007669"/>
    <property type="project" value="UniProtKB-KW"/>
</dbReference>
<evidence type="ECO:0000313" key="15">
    <source>
        <dbReference type="Proteomes" id="UP000095192"/>
    </source>
</evidence>
<dbReference type="PANTHER" id="PTHR11067:SF9">
    <property type="entry name" value="INOSINE TRIPHOSPHATE PYROPHOSPHATASE"/>
    <property type="match status" value="1"/>
</dbReference>
<dbReference type="VEuPathDB" id="ToxoDB:LOC34623725"/>
<dbReference type="CDD" id="cd00515">
    <property type="entry name" value="HAM1"/>
    <property type="match status" value="1"/>
</dbReference>
<evidence type="ECO:0000256" key="1">
    <source>
        <dbReference type="ARBA" id="ARBA00004496"/>
    </source>
</evidence>
<comment type="function">
    <text evidence="9">Pyrophosphatase that hydrolyzes the non-canonical purine nucleotides inosine triphosphate (ITP), deoxyinosine triphosphate (dITP) as well as 2'-deoxy-N-6-hydroxylaminopurine triphosphate (dHAPTP) and xanthosine 5'-triphosphate (XTP) to their respective monophosphate derivatives. The enzyme does not distinguish between the deoxy- and ribose forms. Probably excludes non-canonical purines from RNA and DNA precursor pools, thus preventing their incorporation into RNA and DNA and avoiding chromosomal lesions.</text>
</comment>
<dbReference type="GO" id="GO:0009143">
    <property type="term" value="P:nucleoside triphosphate catabolic process"/>
    <property type="evidence" value="ECO:0007669"/>
    <property type="project" value="InterPro"/>
</dbReference>
<evidence type="ECO:0000256" key="10">
    <source>
        <dbReference type="ARBA" id="ARBA00066468"/>
    </source>
</evidence>
<evidence type="ECO:0000256" key="12">
    <source>
        <dbReference type="ARBA" id="ARBA00093255"/>
    </source>
</evidence>
<accession>A0A1D3CZV4</accession>
<dbReference type="InterPro" id="IPR029001">
    <property type="entry name" value="ITPase-like_fam"/>
</dbReference>
<dbReference type="GO" id="GO:0046872">
    <property type="term" value="F:metal ion binding"/>
    <property type="evidence" value="ECO:0007669"/>
    <property type="project" value="UniProtKB-KW"/>
</dbReference>
<dbReference type="Pfam" id="PF01725">
    <property type="entry name" value="Ham1p_like"/>
    <property type="match status" value="1"/>
</dbReference>
<dbReference type="VEuPathDB" id="ToxoDB:cyc_07847"/>
<dbReference type="SUPFAM" id="SSF52972">
    <property type="entry name" value="ITPase-like"/>
    <property type="match status" value="1"/>
</dbReference>
<dbReference type="InterPro" id="IPR002637">
    <property type="entry name" value="RdgB/HAM1"/>
</dbReference>
<comment type="catalytic activity">
    <reaction evidence="12">
        <text>dITP + H2O = dIMP + diphosphate + H(+)</text>
        <dbReference type="Rhea" id="RHEA:28342"/>
        <dbReference type="ChEBI" id="CHEBI:15377"/>
        <dbReference type="ChEBI" id="CHEBI:15378"/>
        <dbReference type="ChEBI" id="CHEBI:33019"/>
        <dbReference type="ChEBI" id="CHEBI:61194"/>
        <dbReference type="ChEBI" id="CHEBI:61382"/>
        <dbReference type="EC" id="3.6.1.66"/>
    </reaction>
    <physiologicalReaction direction="left-to-right" evidence="12">
        <dbReference type="Rhea" id="RHEA:28343"/>
    </physiologicalReaction>
</comment>
<dbReference type="GO" id="GO:0036220">
    <property type="term" value="F:ITP diphosphatase activity"/>
    <property type="evidence" value="ECO:0007669"/>
    <property type="project" value="UniProtKB-EC"/>
</dbReference>
<comment type="catalytic activity">
    <reaction evidence="11">
        <text>ITP + H2O = IMP + diphosphate + H(+)</text>
        <dbReference type="Rhea" id="RHEA:29399"/>
        <dbReference type="ChEBI" id="CHEBI:15377"/>
        <dbReference type="ChEBI" id="CHEBI:15378"/>
        <dbReference type="ChEBI" id="CHEBI:33019"/>
        <dbReference type="ChEBI" id="CHEBI:58053"/>
        <dbReference type="ChEBI" id="CHEBI:61402"/>
        <dbReference type="EC" id="3.6.1.66"/>
    </reaction>
    <physiologicalReaction direction="left-to-right" evidence="11">
        <dbReference type="Rhea" id="RHEA:29400"/>
    </physiologicalReaction>
</comment>
<sequence>MARAIVFFCTGNQNKLMEVQRLMDGVPVEFRSLDVDLPELQGSPADIAKAKCEAALQHRRQTTDSNRSGVPQFIFTEDTALCFNALGGLPGPYVKWFLNNLGAEGLPKLLAGFEDKTAYALTSLCIADQEGHLHLFEGRCDVKKMAVERWGSVVEPRGKKTFGWDCIFEEASSGKTFGEMTTEEKAGVSHRGLAIKQLKSTSDLTSFLRVALDAAAERTAAEQQYVSLAGFAVWDVK</sequence>
<evidence type="ECO:0000256" key="3">
    <source>
        <dbReference type="ARBA" id="ARBA00022490"/>
    </source>
</evidence>
<organism evidence="14 15">
    <name type="scientific">Cyclospora cayetanensis</name>
    <dbReference type="NCBI Taxonomy" id="88456"/>
    <lineage>
        <taxon>Eukaryota</taxon>
        <taxon>Sar</taxon>
        <taxon>Alveolata</taxon>
        <taxon>Apicomplexa</taxon>
        <taxon>Conoidasida</taxon>
        <taxon>Coccidia</taxon>
        <taxon>Eucoccidiorida</taxon>
        <taxon>Eimeriorina</taxon>
        <taxon>Eimeriidae</taxon>
        <taxon>Cyclospora</taxon>
    </lineage>
</organism>
<dbReference type="EC" id="3.6.1.66" evidence="10"/>
<evidence type="ECO:0000256" key="8">
    <source>
        <dbReference type="ARBA" id="ARBA00023080"/>
    </source>
</evidence>
<protein>
    <recommendedName>
        <fullName evidence="10">XTP/dITP diphosphatase</fullName>
        <ecNumber evidence="10">3.6.1.66</ecNumber>
    </recommendedName>
</protein>
<evidence type="ECO:0000256" key="11">
    <source>
        <dbReference type="ARBA" id="ARBA00093218"/>
    </source>
</evidence>
<dbReference type="GO" id="GO:0009117">
    <property type="term" value="P:nucleotide metabolic process"/>
    <property type="evidence" value="ECO:0007669"/>
    <property type="project" value="UniProtKB-KW"/>
</dbReference>
<gene>
    <name evidence="14" type="ORF">cyc_07847</name>
</gene>